<dbReference type="EMBL" id="JARQWQ010000040">
    <property type="protein sequence ID" value="KAK2559359.1"/>
    <property type="molecule type" value="Genomic_DNA"/>
</dbReference>
<protein>
    <submittedName>
        <fullName evidence="1">Uncharacterized protein</fullName>
    </submittedName>
</protein>
<name>A0AAD9QDV3_ACRCE</name>
<dbReference type="Proteomes" id="UP001249851">
    <property type="component" value="Unassembled WGS sequence"/>
</dbReference>
<dbReference type="SUPFAM" id="SSF56672">
    <property type="entry name" value="DNA/RNA polymerases"/>
    <property type="match status" value="1"/>
</dbReference>
<keyword evidence="2" id="KW-1185">Reference proteome</keyword>
<proteinExistence type="predicted"/>
<reference evidence="1" key="1">
    <citation type="journal article" date="2023" name="G3 (Bethesda)">
        <title>Whole genome assembly and annotation of the endangered Caribbean coral Acropora cervicornis.</title>
        <authorList>
            <person name="Selwyn J.D."/>
            <person name="Vollmer S.V."/>
        </authorList>
    </citation>
    <scope>NUCLEOTIDE SEQUENCE</scope>
    <source>
        <strain evidence="1">K2</strain>
    </source>
</reference>
<dbReference type="PANTHER" id="PTHR47331:SF1">
    <property type="entry name" value="GAG-LIKE PROTEIN"/>
    <property type="match status" value="1"/>
</dbReference>
<reference evidence="1" key="2">
    <citation type="journal article" date="2023" name="Science">
        <title>Genomic signatures of disease resistance in endangered staghorn corals.</title>
        <authorList>
            <person name="Vollmer S.V."/>
            <person name="Selwyn J.D."/>
            <person name="Despard B.A."/>
            <person name="Roesel C.L."/>
        </authorList>
    </citation>
    <scope>NUCLEOTIDE SEQUENCE</scope>
    <source>
        <strain evidence="1">K2</strain>
    </source>
</reference>
<dbReference type="PANTHER" id="PTHR47331">
    <property type="entry name" value="PHD-TYPE DOMAIN-CONTAINING PROTEIN"/>
    <property type="match status" value="1"/>
</dbReference>
<dbReference type="AlphaFoldDB" id="A0AAD9QDV3"/>
<evidence type="ECO:0000313" key="2">
    <source>
        <dbReference type="Proteomes" id="UP001249851"/>
    </source>
</evidence>
<dbReference type="InterPro" id="IPR043502">
    <property type="entry name" value="DNA/RNA_pol_sf"/>
</dbReference>
<gene>
    <name evidence="1" type="ORF">P5673_017978</name>
</gene>
<accession>A0AAD9QDV3</accession>
<sequence length="135" mass="15553">MGKLRSEVNRLSRNDKHLQKNGAVIQDQHHEVLTREKPATNLRIVFDASTMTKKKIKSLNEFLHRSPVILEDICGFLLRFRSHKVELVADVEKAFLQVGLQRDDRNVTSTESHQSSIRYDIHSISVGHKNKKLSN</sequence>
<evidence type="ECO:0000313" key="1">
    <source>
        <dbReference type="EMBL" id="KAK2559359.1"/>
    </source>
</evidence>
<comment type="caution">
    <text evidence="1">The sequence shown here is derived from an EMBL/GenBank/DDBJ whole genome shotgun (WGS) entry which is preliminary data.</text>
</comment>
<organism evidence="1 2">
    <name type="scientific">Acropora cervicornis</name>
    <name type="common">Staghorn coral</name>
    <dbReference type="NCBI Taxonomy" id="6130"/>
    <lineage>
        <taxon>Eukaryota</taxon>
        <taxon>Metazoa</taxon>
        <taxon>Cnidaria</taxon>
        <taxon>Anthozoa</taxon>
        <taxon>Hexacorallia</taxon>
        <taxon>Scleractinia</taxon>
        <taxon>Astrocoeniina</taxon>
        <taxon>Acroporidae</taxon>
        <taxon>Acropora</taxon>
    </lineage>
</organism>